<reference evidence="2" key="1">
    <citation type="journal article" date="2019" name="Environ. Microbiol.">
        <title>Fungal ecological strategies reflected in gene transcription - a case study of two litter decomposers.</title>
        <authorList>
            <person name="Barbi F."/>
            <person name="Kohler A."/>
            <person name="Barry K."/>
            <person name="Baskaran P."/>
            <person name="Daum C."/>
            <person name="Fauchery L."/>
            <person name="Ihrmark K."/>
            <person name="Kuo A."/>
            <person name="LaButti K."/>
            <person name="Lipzen A."/>
            <person name="Morin E."/>
            <person name="Grigoriev I.V."/>
            <person name="Henrissat B."/>
            <person name="Lindahl B."/>
            <person name="Martin F."/>
        </authorList>
    </citation>
    <scope>NUCLEOTIDE SEQUENCE</scope>
    <source>
        <strain evidence="2">JB14</strain>
    </source>
</reference>
<dbReference type="OrthoDB" id="2754287at2759"/>
<accession>A0A6A4IG50</accession>
<organism evidence="2 3">
    <name type="scientific">Gymnopus androsaceus JB14</name>
    <dbReference type="NCBI Taxonomy" id="1447944"/>
    <lineage>
        <taxon>Eukaryota</taxon>
        <taxon>Fungi</taxon>
        <taxon>Dikarya</taxon>
        <taxon>Basidiomycota</taxon>
        <taxon>Agaricomycotina</taxon>
        <taxon>Agaricomycetes</taxon>
        <taxon>Agaricomycetidae</taxon>
        <taxon>Agaricales</taxon>
        <taxon>Marasmiineae</taxon>
        <taxon>Omphalotaceae</taxon>
        <taxon>Gymnopus</taxon>
    </lineage>
</organism>
<dbReference type="Proteomes" id="UP000799118">
    <property type="component" value="Unassembled WGS sequence"/>
</dbReference>
<keyword evidence="1" id="KW-0175">Coiled coil</keyword>
<proteinExistence type="predicted"/>
<keyword evidence="3" id="KW-1185">Reference proteome</keyword>
<gene>
    <name evidence="2" type="ORF">BT96DRAFT_970596</name>
</gene>
<name>A0A6A4IG50_9AGAR</name>
<dbReference type="EMBL" id="ML769390">
    <property type="protein sequence ID" value="KAE9408713.1"/>
    <property type="molecule type" value="Genomic_DNA"/>
</dbReference>
<sequence>MASDVEKLCILVSCLGGPSYTPDEFEWTTNIAAGRALIEWIASQLPSNVVDDERAARAALSRIALEDEEVKMLQSTRTKSDLRVDLSNYISPSRKSSQTALIDNSAYTLENEVLLLQHRLKQTKIVSQQLQKTAQAIKSELERVNVDIDEKQEELEQLSLQADSVVSSTRLQAVDVSKCLQENLRPDAASAIMRNCLDDRIQVTQCITEQLASIDAWKDPFPSAKELKLEALRLQNALGLDRAGNSSLLESAEETAHYLQLKLLIKSLEEVNGDDGEIYDILQEIGIVNDGPSRTPNIAKELESAWNMDQSTILKARASVLDKVTKFNASTVYTLFISPLSQASLQFHQSILPPLEDLSTLLEEQQSVLRETLSILGAFGQELDNIARDLEAVKTDNSPSSDDDRPPLEHELNALLKELQALRPSDSPPLVLLDQNDVLTELDALKQREKSLEVQEEQWCSSVPAALNSLMSLHAPALSATYAHSAVNTSVPYELSPSVTVLQHDAKVKSNALASEVQRLQKELTIMEDARTQRKLKSFVERWNSLSK</sequence>
<evidence type="ECO:0000313" key="2">
    <source>
        <dbReference type="EMBL" id="KAE9408713.1"/>
    </source>
</evidence>
<evidence type="ECO:0008006" key="4">
    <source>
        <dbReference type="Google" id="ProtNLM"/>
    </source>
</evidence>
<feature type="coiled-coil region" evidence="1">
    <location>
        <begin position="127"/>
        <end position="168"/>
    </location>
</feature>
<protein>
    <recommendedName>
        <fullName evidence="4">HAUS augmin-like complex subunit 3 N-terminal domain-containing protein</fullName>
    </recommendedName>
</protein>
<evidence type="ECO:0000313" key="3">
    <source>
        <dbReference type="Proteomes" id="UP000799118"/>
    </source>
</evidence>
<dbReference type="AlphaFoldDB" id="A0A6A4IG50"/>
<evidence type="ECO:0000256" key="1">
    <source>
        <dbReference type="SAM" id="Coils"/>
    </source>
</evidence>